<comment type="similarity">
    <text evidence="2 6">Belongs to the PanB family.</text>
</comment>
<evidence type="ECO:0000256" key="7">
    <source>
        <dbReference type="PIRSR" id="PIRSR000388-1"/>
    </source>
</evidence>
<dbReference type="Gene3D" id="3.20.20.60">
    <property type="entry name" value="Phosphoenolpyruvate-binding domains"/>
    <property type="match status" value="1"/>
</dbReference>
<dbReference type="GO" id="GO:0032259">
    <property type="term" value="P:methylation"/>
    <property type="evidence" value="ECO:0007669"/>
    <property type="project" value="UniProtKB-KW"/>
</dbReference>
<dbReference type="GO" id="GO:0008168">
    <property type="term" value="F:methyltransferase activity"/>
    <property type="evidence" value="ECO:0007669"/>
    <property type="project" value="UniProtKB-KW"/>
</dbReference>
<evidence type="ECO:0000256" key="1">
    <source>
        <dbReference type="ARBA" id="ARBA00005033"/>
    </source>
</evidence>
<dbReference type="OrthoDB" id="8414at2157"/>
<gene>
    <name evidence="6" type="primary">panB</name>
    <name evidence="10" type="ordered locus">Desmu_0748</name>
</gene>
<dbReference type="InterPro" id="IPR040442">
    <property type="entry name" value="Pyrv_kinase-like_dom_sf"/>
</dbReference>
<comment type="function">
    <text evidence="6">Catalyzes the reversible reaction in which hydroxymethyl group from 5,10-methylenetetrahydrofolate is transferred onto alpha-ketoisovalerate to form ketopantoate.</text>
</comment>
<dbReference type="GO" id="GO:0015937">
    <property type="term" value="P:coenzyme A biosynthetic process"/>
    <property type="evidence" value="ECO:0007669"/>
    <property type="project" value="UniProtKB-UniRule"/>
</dbReference>
<keyword evidence="6 9" id="KW-0479">Metal-binding</keyword>
<evidence type="ECO:0000256" key="8">
    <source>
        <dbReference type="PIRSR" id="PIRSR000388-2"/>
    </source>
</evidence>
<dbReference type="EMBL" id="CP002363">
    <property type="protein sequence ID" value="ADV65053.1"/>
    <property type="molecule type" value="Genomic_DNA"/>
</dbReference>
<keyword evidence="6" id="KW-0963">Cytoplasm</keyword>
<dbReference type="STRING" id="765177.Desmu_0748"/>
<proteinExistence type="inferred from homology"/>
<keyword evidence="4 6" id="KW-0460">Magnesium</keyword>
<dbReference type="GO" id="GO:0003864">
    <property type="term" value="F:3-methyl-2-oxobutanoate hydroxymethyltransferase activity"/>
    <property type="evidence" value="ECO:0007669"/>
    <property type="project" value="UniProtKB-UniRule"/>
</dbReference>
<accession>E8R977</accession>
<protein>
    <recommendedName>
        <fullName evidence="6">3-methyl-2-oxobutanoate hydroxymethyltransferase</fullName>
        <ecNumber evidence="6">2.1.2.11</ecNumber>
    </recommendedName>
    <alternativeName>
        <fullName evidence="6">Ketopantoate hydroxymethyltransferase</fullName>
        <shortName evidence="6">KPHMT</shortName>
    </alternativeName>
</protein>
<evidence type="ECO:0000256" key="5">
    <source>
        <dbReference type="ARBA" id="ARBA00022993"/>
    </source>
</evidence>
<dbReference type="Proteomes" id="UP000001068">
    <property type="component" value="Chromosome"/>
</dbReference>
<dbReference type="HOGENOM" id="CLU_036645_1_0_2"/>
<dbReference type="GO" id="GO:0015940">
    <property type="term" value="P:pantothenate biosynthetic process"/>
    <property type="evidence" value="ECO:0007669"/>
    <property type="project" value="UniProtKB-UniRule"/>
</dbReference>
<keyword evidence="10" id="KW-0489">Methyltransferase</keyword>
<feature type="binding site" evidence="6 9">
    <location>
        <position position="45"/>
    </location>
    <ligand>
        <name>Mg(2+)</name>
        <dbReference type="ChEBI" id="CHEBI:18420"/>
    </ligand>
</feature>
<dbReference type="InterPro" id="IPR003700">
    <property type="entry name" value="Pantoate_hydroxy_MeTrfase"/>
</dbReference>
<feature type="active site" description="Proton acceptor" evidence="6 7">
    <location>
        <position position="182"/>
    </location>
</feature>
<comment type="cofactor">
    <cofactor evidence="6 9">
        <name>Mg(2+)</name>
        <dbReference type="ChEBI" id="CHEBI:18420"/>
    </cofactor>
    <text evidence="6 9">Binds 1 Mg(2+) ion per subunit.</text>
</comment>
<dbReference type="eggNOG" id="arCOG00584">
    <property type="taxonomic scope" value="Archaea"/>
</dbReference>
<dbReference type="NCBIfam" id="TIGR00222">
    <property type="entry name" value="panB"/>
    <property type="match status" value="1"/>
</dbReference>
<dbReference type="HAMAP" id="MF_00156">
    <property type="entry name" value="PanB"/>
    <property type="match status" value="1"/>
</dbReference>
<evidence type="ECO:0000256" key="3">
    <source>
        <dbReference type="ARBA" id="ARBA00022679"/>
    </source>
</evidence>
<dbReference type="KEGG" id="dmu:Desmu_0748"/>
<evidence type="ECO:0000313" key="10">
    <source>
        <dbReference type="EMBL" id="ADV65053.1"/>
    </source>
</evidence>
<reference evidence="11" key="1">
    <citation type="submission" date="2010-11" db="EMBL/GenBank/DDBJ databases">
        <title>The complete genome of Desulfurococcus mucosus DSM 2162.</title>
        <authorList>
            <consortium name="US DOE Joint Genome Institute (JGI-PGF)"/>
            <person name="Lucas S."/>
            <person name="Copeland A."/>
            <person name="Lapidus A."/>
            <person name="Bruce D."/>
            <person name="Goodwin L."/>
            <person name="Pitluck S."/>
            <person name="Kyrpides N."/>
            <person name="Mavromatis K."/>
            <person name="Pagani I."/>
            <person name="Ivanova N."/>
            <person name="Ovchinnikova G."/>
            <person name="Chertkov O."/>
            <person name="Held B."/>
            <person name="Brettin T."/>
            <person name="Detter J.C."/>
            <person name="Tapia R."/>
            <person name="Han C."/>
            <person name="Land M."/>
            <person name="Hauser L."/>
            <person name="Markowitz V."/>
            <person name="Cheng J.-F."/>
            <person name="Hugenholtz P."/>
            <person name="Woyke T."/>
            <person name="Wu D."/>
            <person name="Wirth R."/>
            <person name="Bilek Y."/>
            <person name="Hader T."/>
            <person name="Klenk H.-P."/>
            <person name="Eisen J.A."/>
        </authorList>
    </citation>
    <scope>NUCLEOTIDE SEQUENCE [LARGE SCALE GENOMIC DNA]</scope>
    <source>
        <strain evidence="11">ATCC 35584 / DSM 2162 / JCM 9187 / O7/1</strain>
    </source>
</reference>
<evidence type="ECO:0000256" key="9">
    <source>
        <dbReference type="PIRSR" id="PIRSR000388-3"/>
    </source>
</evidence>
<feature type="binding site" evidence="6 9">
    <location>
        <position position="115"/>
    </location>
    <ligand>
        <name>Mg(2+)</name>
        <dbReference type="ChEBI" id="CHEBI:18420"/>
    </ligand>
</feature>
<sequence length="268" mass="29216">MSTRITVRDIVKMKGREKIAMVTAYDYAMAKLVDQAGVDVILVGDSVGMVVHGFDTTIPVSMDMMLIHVASVSRARPRALVVADMPFLSYETSVEEAVRNAGLLMKAGADAVKLEGGGEMSDVVRALVRAGIPVMGHIGLTPQRSFLIGGYRRRGLSEKERDRILEDARELERAGVFSIVIEYTAADVAGEVTRELNVPTICIGSGPFCDGQVLVLHDLLGLTEHPPPFAKAYADLRSMIIKAVGEYAKEVKAGVFPEEKHYFYSKKT</sequence>
<dbReference type="NCBIfam" id="NF001452">
    <property type="entry name" value="PRK00311.1"/>
    <property type="match status" value="1"/>
</dbReference>
<evidence type="ECO:0000313" key="11">
    <source>
        <dbReference type="Proteomes" id="UP000001068"/>
    </source>
</evidence>
<comment type="pathway">
    <text evidence="1">Cofactor biosynthesis; (R)-pantothenate biosynthesis; (R)-pantoate from 3-methyl-2-oxobutanoate: step 1/2.</text>
</comment>
<keyword evidence="5 6" id="KW-0173">Coenzyme A biosynthesis</keyword>
<dbReference type="GO" id="GO:0000287">
    <property type="term" value="F:magnesium ion binding"/>
    <property type="evidence" value="ECO:0007669"/>
    <property type="project" value="TreeGrafter"/>
</dbReference>
<dbReference type="CDD" id="cd06557">
    <property type="entry name" value="KPHMT-like"/>
    <property type="match status" value="1"/>
</dbReference>
<dbReference type="GO" id="GO:0005737">
    <property type="term" value="C:cytoplasm"/>
    <property type="evidence" value="ECO:0007669"/>
    <property type="project" value="UniProtKB-SubCell"/>
</dbReference>
<dbReference type="EC" id="2.1.2.11" evidence="6"/>
<dbReference type="PANTHER" id="PTHR20881">
    <property type="entry name" value="3-METHYL-2-OXOBUTANOATE HYDROXYMETHYLTRANSFERASE"/>
    <property type="match status" value="1"/>
</dbReference>
<reference evidence="10 11" key="2">
    <citation type="journal article" date="2011" name="Stand. Genomic Sci.">
        <title>Complete genome sequence of Desulfurococcus mucosus type strain (O7/1).</title>
        <authorList>
            <person name="Wirth R."/>
            <person name="Chertkov O."/>
            <person name="Held B."/>
            <person name="Lapidus A."/>
            <person name="Nolan M."/>
            <person name="Lucas S."/>
            <person name="Hammon N."/>
            <person name="Deshpande S."/>
            <person name="Cheng J.F."/>
            <person name="Tapia R."/>
            <person name="Han C."/>
            <person name="Goodwin L."/>
            <person name="Pitluck S."/>
            <person name="Liolios K."/>
            <person name="Ioanna P."/>
            <person name="Ivanova N."/>
            <person name="Mavromatis K."/>
            <person name="Mikhailova N."/>
            <person name="Pati A."/>
            <person name="Chen A."/>
            <person name="Palaniappan K."/>
            <person name="Land M."/>
            <person name="Hauser L."/>
            <person name="Chang Y.J."/>
            <person name="Jeffries C.D."/>
            <person name="Bilek Y."/>
            <person name="Hader T."/>
            <person name="Rohde M."/>
            <person name="Spring S."/>
            <person name="Sikorski J."/>
            <person name="Goker M."/>
            <person name="Woyke T."/>
            <person name="Bristow J."/>
            <person name="Eisen J.A."/>
            <person name="Markowitz V."/>
            <person name="Hugenholtz P."/>
            <person name="Kyrpides N.C."/>
            <person name="Klenk H.P."/>
        </authorList>
    </citation>
    <scope>NUCLEOTIDE SEQUENCE [LARGE SCALE GENOMIC DNA]</scope>
    <source>
        <strain evidence="11">ATCC 35584 / DSM 2162 / JCM 9187 / O7/1</strain>
    </source>
</reference>
<dbReference type="AlphaFoldDB" id="E8R977"/>
<keyword evidence="3 6" id="KW-0808">Transferase</keyword>
<comment type="subunit">
    <text evidence="6">Homodecamer; pentamer of dimers.</text>
</comment>
<dbReference type="FunFam" id="3.20.20.60:FF:000003">
    <property type="entry name" value="3-methyl-2-oxobutanoate hydroxymethyltransferase"/>
    <property type="match status" value="1"/>
</dbReference>
<dbReference type="Pfam" id="PF02548">
    <property type="entry name" value="Pantoate_transf"/>
    <property type="match status" value="1"/>
</dbReference>
<dbReference type="GeneID" id="10153443"/>
<organism evidence="10 11">
    <name type="scientific">Desulfurococcus mucosus (strain ATCC 35584 / DSM 2162 / JCM 9187 / O7/1)</name>
    <dbReference type="NCBI Taxonomy" id="765177"/>
    <lineage>
        <taxon>Archaea</taxon>
        <taxon>Thermoproteota</taxon>
        <taxon>Thermoprotei</taxon>
        <taxon>Desulfurococcales</taxon>
        <taxon>Desulfurococcaceae</taxon>
        <taxon>Desulfurococcus</taxon>
    </lineage>
</organism>
<feature type="binding site" evidence="6 8">
    <location>
        <position position="84"/>
    </location>
    <ligand>
        <name>3-methyl-2-oxobutanoate</name>
        <dbReference type="ChEBI" id="CHEBI:11851"/>
    </ligand>
</feature>
<dbReference type="InterPro" id="IPR015813">
    <property type="entry name" value="Pyrv/PenolPyrv_kinase-like_dom"/>
</dbReference>
<dbReference type="SUPFAM" id="SSF51621">
    <property type="entry name" value="Phosphoenolpyruvate/pyruvate domain"/>
    <property type="match status" value="1"/>
</dbReference>
<evidence type="ECO:0000256" key="6">
    <source>
        <dbReference type="HAMAP-Rule" id="MF_00156"/>
    </source>
</evidence>
<feature type="binding site" evidence="6 9">
    <location>
        <position position="84"/>
    </location>
    <ligand>
        <name>Mg(2+)</name>
        <dbReference type="ChEBI" id="CHEBI:18420"/>
    </ligand>
</feature>
<comment type="catalytic activity">
    <reaction evidence="6">
        <text>(6R)-5,10-methylene-5,6,7,8-tetrahydrofolate + 3-methyl-2-oxobutanoate + H2O = 2-dehydropantoate + (6S)-5,6,7,8-tetrahydrofolate</text>
        <dbReference type="Rhea" id="RHEA:11824"/>
        <dbReference type="ChEBI" id="CHEBI:11561"/>
        <dbReference type="ChEBI" id="CHEBI:11851"/>
        <dbReference type="ChEBI" id="CHEBI:15377"/>
        <dbReference type="ChEBI" id="CHEBI:15636"/>
        <dbReference type="ChEBI" id="CHEBI:57453"/>
        <dbReference type="EC" id="2.1.2.11"/>
    </reaction>
</comment>
<feature type="binding site" evidence="6 8">
    <location>
        <position position="113"/>
    </location>
    <ligand>
        <name>3-methyl-2-oxobutanoate</name>
        <dbReference type="ChEBI" id="CHEBI:11851"/>
    </ligand>
</feature>
<dbReference type="UniPathway" id="UPA00241"/>
<dbReference type="RefSeq" id="WP_013562275.1">
    <property type="nucleotide sequence ID" value="NC_014961.1"/>
</dbReference>
<comment type="pathway">
    <text evidence="6">Cofactor biosynthesis; coenzyme A biosynthesis.</text>
</comment>
<dbReference type="PIRSF" id="PIRSF000388">
    <property type="entry name" value="Pantoate_hydroxy_MeTrfase"/>
    <property type="match status" value="1"/>
</dbReference>
<dbReference type="PANTHER" id="PTHR20881:SF0">
    <property type="entry name" value="3-METHYL-2-OXOBUTANOATE HYDROXYMETHYLTRANSFERASE"/>
    <property type="match status" value="1"/>
</dbReference>
<evidence type="ECO:0000256" key="4">
    <source>
        <dbReference type="ARBA" id="ARBA00022842"/>
    </source>
</evidence>
<keyword evidence="11" id="KW-1185">Reference proteome</keyword>
<comment type="subcellular location">
    <subcellularLocation>
        <location evidence="6">Cytoplasm</location>
    </subcellularLocation>
</comment>
<name>E8R977_DESM0</name>
<feature type="binding site" evidence="6 8">
    <location>
        <begin position="45"/>
        <end position="46"/>
    </location>
    <ligand>
        <name>3-methyl-2-oxobutanoate</name>
        <dbReference type="ChEBI" id="CHEBI:11851"/>
    </ligand>
</feature>
<evidence type="ECO:0000256" key="2">
    <source>
        <dbReference type="ARBA" id="ARBA00008676"/>
    </source>
</evidence>